<proteinExistence type="predicted"/>
<keyword evidence="2" id="KW-1185">Reference proteome</keyword>
<gene>
    <name evidence="1" type="ORF">Pmar_PMAR028669</name>
</gene>
<dbReference type="AlphaFoldDB" id="C5K8J7"/>
<sequence length="227" mass="26029">MALTGNPPPDQLLPEERYQYLPNLIILCYYDDIAIALKDERLVKTVWNLLDCIGERLGITFPAEKSSWLSSSTSTTTSHLGLSWFLEADRLRTSFAIPDLNCLDTALDGAVTKRGLLSLCGKCIDPLSLHSERDLLVDSNRSWSGRFGHATDRASWDSELRLNRRDREKLKRLLSNIEELSTQCKHRRWAGYKHIIVTWSQLKCPLFQVQVEGKKSFPNLEKKRLLK</sequence>
<dbReference type="RefSeq" id="XP_002787408.1">
    <property type="nucleotide sequence ID" value="XM_002787362.1"/>
</dbReference>
<organism evidence="2">
    <name type="scientific">Perkinsus marinus (strain ATCC 50983 / TXsc)</name>
    <dbReference type="NCBI Taxonomy" id="423536"/>
    <lineage>
        <taxon>Eukaryota</taxon>
        <taxon>Sar</taxon>
        <taxon>Alveolata</taxon>
        <taxon>Perkinsozoa</taxon>
        <taxon>Perkinsea</taxon>
        <taxon>Perkinsida</taxon>
        <taxon>Perkinsidae</taxon>
        <taxon>Perkinsus</taxon>
    </lineage>
</organism>
<name>C5K8J7_PERM5</name>
<evidence type="ECO:0008006" key="3">
    <source>
        <dbReference type="Google" id="ProtNLM"/>
    </source>
</evidence>
<accession>C5K8J7</accession>
<dbReference type="InParanoid" id="C5K8J7"/>
<dbReference type="Proteomes" id="UP000007800">
    <property type="component" value="Unassembled WGS sequence"/>
</dbReference>
<dbReference type="EMBL" id="GG671131">
    <property type="protein sequence ID" value="EER19204.1"/>
    <property type="molecule type" value="Genomic_DNA"/>
</dbReference>
<reference evidence="1 2" key="1">
    <citation type="submission" date="2008-07" db="EMBL/GenBank/DDBJ databases">
        <authorList>
            <person name="El-Sayed N."/>
            <person name="Caler E."/>
            <person name="Inman J."/>
            <person name="Amedeo P."/>
            <person name="Hass B."/>
            <person name="Wortman J."/>
        </authorList>
    </citation>
    <scope>NUCLEOTIDE SEQUENCE [LARGE SCALE GENOMIC DNA]</scope>
    <source>
        <strain evidence="2">ATCC 50983 / TXsc</strain>
    </source>
</reference>
<evidence type="ECO:0000313" key="1">
    <source>
        <dbReference type="EMBL" id="EER19204.1"/>
    </source>
</evidence>
<evidence type="ECO:0000313" key="2">
    <source>
        <dbReference type="Proteomes" id="UP000007800"/>
    </source>
</evidence>
<dbReference type="GeneID" id="9039443"/>
<protein>
    <recommendedName>
        <fullName evidence="3">Reverse transcriptase domain-containing protein</fullName>
    </recommendedName>
</protein>